<comment type="caution">
    <text evidence="2">The sequence shown here is derived from an EMBL/GenBank/DDBJ whole genome shotgun (WGS) entry which is preliminary data.</text>
</comment>
<dbReference type="AlphaFoldDB" id="A0A1F6C600"/>
<dbReference type="InterPro" id="IPR036237">
    <property type="entry name" value="Xyl_isomerase-like_sf"/>
</dbReference>
<dbReference type="Pfam" id="PF01261">
    <property type="entry name" value="AP_endonuc_2"/>
    <property type="match status" value="1"/>
</dbReference>
<sequence>MKIGIRIPGALREMKVEALAGWLSANGFKSLDLPAATAGAKRACDANGIAIGTVDARGGSPIAKDATEQRRAVDGLKGIISEIAAHGGRTLFTTLSPADRTMPRAESFAIWKEVYPEIVAHAEKAGVSIAVEPWPGPAPHYPNLGCSPETWRAMFSAIPSPHLGLCFDPSHMMRMGIDYMRALREFGDRVRHVHAKDCEVLPDGLYEFGNIGQSFGRRYKFGEGWWRYTIPGYGEVDWGRFLARLEEVGYDGILSIELEDHRYSGTEALEKEGLLAAKRHLEQYVR</sequence>
<gene>
    <name evidence="2" type="ORF">A3F84_00950</name>
</gene>
<reference evidence="2 3" key="1">
    <citation type="journal article" date="2016" name="Nat. Commun.">
        <title>Thousands of microbial genomes shed light on interconnected biogeochemical processes in an aquifer system.</title>
        <authorList>
            <person name="Anantharaman K."/>
            <person name="Brown C.T."/>
            <person name="Hug L.A."/>
            <person name="Sharon I."/>
            <person name="Castelle C.J."/>
            <person name="Probst A.J."/>
            <person name="Thomas B.C."/>
            <person name="Singh A."/>
            <person name="Wilkins M.J."/>
            <person name="Karaoz U."/>
            <person name="Brodie E.L."/>
            <person name="Williams K.H."/>
            <person name="Hubbard S.S."/>
            <person name="Banfield J.F."/>
        </authorList>
    </citation>
    <scope>NUCLEOTIDE SEQUENCE [LARGE SCALE GENOMIC DNA]</scope>
    <source>
        <strain evidence="3">RIFCSPLOWO2_12_FULL_64_10</strain>
    </source>
</reference>
<dbReference type="Gene3D" id="3.20.20.150">
    <property type="entry name" value="Divalent-metal-dependent TIM barrel enzymes"/>
    <property type="match status" value="1"/>
</dbReference>
<organism evidence="2 3">
    <name type="scientific">Handelsmanbacteria sp. (strain RIFCSPLOWO2_12_FULL_64_10)</name>
    <dbReference type="NCBI Taxonomy" id="1817868"/>
    <lineage>
        <taxon>Bacteria</taxon>
        <taxon>Candidatus Handelsmaniibacteriota</taxon>
    </lineage>
</organism>
<evidence type="ECO:0000313" key="2">
    <source>
        <dbReference type="EMBL" id="OGG44357.1"/>
    </source>
</evidence>
<dbReference type="PANTHER" id="PTHR12110:SF21">
    <property type="entry name" value="XYLOSE ISOMERASE-LIKE TIM BARREL DOMAIN-CONTAINING PROTEIN"/>
    <property type="match status" value="1"/>
</dbReference>
<dbReference type="SUPFAM" id="SSF51658">
    <property type="entry name" value="Xylose isomerase-like"/>
    <property type="match status" value="1"/>
</dbReference>
<protein>
    <recommendedName>
        <fullName evidence="1">Xylose isomerase-like TIM barrel domain-containing protein</fullName>
    </recommendedName>
</protein>
<proteinExistence type="predicted"/>
<dbReference type="PANTHER" id="PTHR12110">
    <property type="entry name" value="HYDROXYPYRUVATE ISOMERASE"/>
    <property type="match status" value="1"/>
</dbReference>
<evidence type="ECO:0000313" key="3">
    <source>
        <dbReference type="Proteomes" id="UP000178606"/>
    </source>
</evidence>
<name>A0A1F6C600_HANXR</name>
<accession>A0A1F6C600</accession>
<evidence type="ECO:0000259" key="1">
    <source>
        <dbReference type="Pfam" id="PF01261"/>
    </source>
</evidence>
<dbReference type="InterPro" id="IPR013022">
    <property type="entry name" value="Xyl_isomerase-like_TIM-brl"/>
</dbReference>
<dbReference type="InterPro" id="IPR050312">
    <property type="entry name" value="IolE/XylAMocC-like"/>
</dbReference>
<feature type="domain" description="Xylose isomerase-like TIM barrel" evidence="1">
    <location>
        <begin position="34"/>
        <end position="272"/>
    </location>
</feature>
<dbReference type="Proteomes" id="UP000178606">
    <property type="component" value="Unassembled WGS sequence"/>
</dbReference>
<dbReference type="EMBL" id="MFKF01000405">
    <property type="protein sequence ID" value="OGG44357.1"/>
    <property type="molecule type" value="Genomic_DNA"/>
</dbReference>